<keyword evidence="19" id="KW-1185">Reference proteome</keyword>
<sequence length="136" mass="15468">DYFVCPLEWDGTRQAFGVADVTNHSGTTTHINVSKWLFMIPFRQFTWYPFIWHVLAIATYCSVVGPFGGFFASGFKRAFKIKDFGDVFPGHGGVVDRFDCQFLVGVFVSIYYNSFVRYVLVQSGVMLALLLFTTFV</sequence>
<reference evidence="18 19" key="1">
    <citation type="submission" date="2019-04" db="EMBL/GenBank/DDBJ databases">
        <title>Annotation for the trematode Fasciola gigantica.</title>
        <authorList>
            <person name="Choi Y.-J."/>
        </authorList>
    </citation>
    <scope>NUCLEOTIDE SEQUENCE [LARGE SCALE GENOMIC DNA]</scope>
    <source>
        <strain evidence="18">Uganda_cow_1</strain>
    </source>
</reference>
<evidence type="ECO:0000256" key="12">
    <source>
        <dbReference type="ARBA" id="ARBA00023098"/>
    </source>
</evidence>
<evidence type="ECO:0000313" key="18">
    <source>
        <dbReference type="EMBL" id="TPP57971.1"/>
    </source>
</evidence>
<evidence type="ECO:0000256" key="6">
    <source>
        <dbReference type="ARBA" id="ARBA00012487"/>
    </source>
</evidence>
<dbReference type="GO" id="GO:0005789">
    <property type="term" value="C:endoplasmic reticulum membrane"/>
    <property type="evidence" value="ECO:0007669"/>
    <property type="project" value="TreeGrafter"/>
</dbReference>
<dbReference type="UniPathway" id="UPA00557">
    <property type="reaction ID" value="UER00614"/>
</dbReference>
<evidence type="ECO:0000313" key="19">
    <source>
        <dbReference type="Proteomes" id="UP000316759"/>
    </source>
</evidence>
<dbReference type="OrthoDB" id="10260889at2759"/>
<keyword evidence="7" id="KW-0444">Lipid biosynthesis</keyword>
<evidence type="ECO:0000256" key="17">
    <source>
        <dbReference type="SAM" id="Phobius"/>
    </source>
</evidence>
<keyword evidence="13 17" id="KW-0472">Membrane</keyword>
<feature type="transmembrane region" description="Helical" evidence="17">
    <location>
        <begin position="50"/>
        <end position="72"/>
    </location>
</feature>
<evidence type="ECO:0000256" key="13">
    <source>
        <dbReference type="ARBA" id="ARBA00023136"/>
    </source>
</evidence>
<keyword evidence="15" id="KW-1208">Phospholipid metabolism</keyword>
<organism evidence="18 19">
    <name type="scientific">Fasciola gigantica</name>
    <name type="common">Giant liver fluke</name>
    <dbReference type="NCBI Taxonomy" id="46835"/>
    <lineage>
        <taxon>Eukaryota</taxon>
        <taxon>Metazoa</taxon>
        <taxon>Spiralia</taxon>
        <taxon>Lophotrochozoa</taxon>
        <taxon>Platyhelminthes</taxon>
        <taxon>Trematoda</taxon>
        <taxon>Digenea</taxon>
        <taxon>Plagiorchiida</taxon>
        <taxon>Echinostomata</taxon>
        <taxon>Echinostomatoidea</taxon>
        <taxon>Fasciolidae</taxon>
        <taxon>Fasciola</taxon>
    </lineage>
</organism>
<evidence type="ECO:0000256" key="4">
    <source>
        <dbReference type="ARBA" id="ARBA00005189"/>
    </source>
</evidence>
<feature type="transmembrane region" description="Helical" evidence="17">
    <location>
        <begin position="115"/>
        <end position="135"/>
    </location>
</feature>
<feature type="non-terminal residue" evidence="18">
    <location>
        <position position="1"/>
    </location>
</feature>
<comment type="similarity">
    <text evidence="5 16">Belongs to the CDS family.</text>
</comment>
<dbReference type="GO" id="GO:0004605">
    <property type="term" value="F:phosphatidate cytidylyltransferase activity"/>
    <property type="evidence" value="ECO:0007669"/>
    <property type="project" value="UniProtKB-EC"/>
</dbReference>
<keyword evidence="8 16" id="KW-0808">Transferase</keyword>
<comment type="pathway">
    <text evidence="3 16">Phospholipid metabolism; CDP-diacylglycerol biosynthesis; CDP-diacylglycerol from sn-glycerol 3-phosphate: step 3/3.</text>
</comment>
<evidence type="ECO:0000256" key="8">
    <source>
        <dbReference type="ARBA" id="ARBA00022679"/>
    </source>
</evidence>
<evidence type="ECO:0000256" key="14">
    <source>
        <dbReference type="ARBA" id="ARBA00023209"/>
    </source>
</evidence>
<dbReference type="STRING" id="46835.A0A504YBQ8"/>
<evidence type="ECO:0000256" key="11">
    <source>
        <dbReference type="ARBA" id="ARBA00022989"/>
    </source>
</evidence>
<evidence type="ECO:0000256" key="16">
    <source>
        <dbReference type="RuleBase" id="RU003938"/>
    </source>
</evidence>
<dbReference type="Pfam" id="PF01148">
    <property type="entry name" value="CTP_transf_1"/>
    <property type="match status" value="1"/>
</dbReference>
<evidence type="ECO:0000256" key="3">
    <source>
        <dbReference type="ARBA" id="ARBA00005119"/>
    </source>
</evidence>
<dbReference type="PANTHER" id="PTHR13773:SF8">
    <property type="entry name" value="PHOSPHATIDATE CYTIDYLYLTRANSFERASE, PHOTORECEPTOR-SPECIFIC"/>
    <property type="match status" value="1"/>
</dbReference>
<gene>
    <name evidence="18" type="ORF">FGIG_12288</name>
</gene>
<dbReference type="PANTHER" id="PTHR13773">
    <property type="entry name" value="PHOSPHATIDATE CYTIDYLYLTRANSFERASE"/>
    <property type="match status" value="1"/>
</dbReference>
<dbReference type="AlphaFoldDB" id="A0A504YBQ8"/>
<keyword evidence="10 16" id="KW-0548">Nucleotidyltransferase</keyword>
<dbReference type="InterPro" id="IPR000374">
    <property type="entry name" value="PC_trans"/>
</dbReference>
<evidence type="ECO:0000256" key="10">
    <source>
        <dbReference type="ARBA" id="ARBA00022695"/>
    </source>
</evidence>
<dbReference type="GO" id="GO:0016024">
    <property type="term" value="P:CDP-diacylglycerol biosynthetic process"/>
    <property type="evidence" value="ECO:0007669"/>
    <property type="project" value="UniProtKB-UniPathway"/>
</dbReference>
<dbReference type="Proteomes" id="UP000316759">
    <property type="component" value="Unassembled WGS sequence"/>
</dbReference>
<evidence type="ECO:0000256" key="1">
    <source>
        <dbReference type="ARBA" id="ARBA00001698"/>
    </source>
</evidence>
<keyword evidence="12" id="KW-0443">Lipid metabolism</keyword>
<comment type="subcellular location">
    <subcellularLocation>
        <location evidence="2">Membrane</location>
        <topology evidence="2">Multi-pass membrane protein</topology>
    </subcellularLocation>
</comment>
<name>A0A504YBQ8_FASGI</name>
<evidence type="ECO:0000256" key="15">
    <source>
        <dbReference type="ARBA" id="ARBA00023264"/>
    </source>
</evidence>
<evidence type="ECO:0000256" key="5">
    <source>
        <dbReference type="ARBA" id="ARBA00010185"/>
    </source>
</evidence>
<dbReference type="InterPro" id="IPR016720">
    <property type="entry name" value="PC_Trfase_euk"/>
</dbReference>
<keyword evidence="9 16" id="KW-0812">Transmembrane</keyword>
<keyword evidence="14" id="KW-0594">Phospholipid biosynthesis</keyword>
<dbReference type="PROSITE" id="PS01315">
    <property type="entry name" value="CDS"/>
    <property type="match status" value="1"/>
</dbReference>
<comment type="caution">
    <text evidence="18">The sequence shown here is derived from an EMBL/GenBank/DDBJ whole genome shotgun (WGS) entry which is preliminary data.</text>
</comment>
<comment type="pathway">
    <text evidence="4">Lipid metabolism.</text>
</comment>
<evidence type="ECO:0000256" key="9">
    <source>
        <dbReference type="ARBA" id="ARBA00022692"/>
    </source>
</evidence>
<proteinExistence type="inferred from homology"/>
<protein>
    <recommendedName>
        <fullName evidence="6 16">Phosphatidate cytidylyltransferase</fullName>
        <ecNumber evidence="6 16">2.7.7.41</ecNumber>
    </recommendedName>
</protein>
<evidence type="ECO:0000256" key="7">
    <source>
        <dbReference type="ARBA" id="ARBA00022516"/>
    </source>
</evidence>
<accession>A0A504YBQ8</accession>
<dbReference type="EC" id="2.7.7.41" evidence="6 16"/>
<evidence type="ECO:0000256" key="2">
    <source>
        <dbReference type="ARBA" id="ARBA00004141"/>
    </source>
</evidence>
<comment type="catalytic activity">
    <reaction evidence="1 16">
        <text>a 1,2-diacyl-sn-glycero-3-phosphate + CTP + H(+) = a CDP-1,2-diacyl-sn-glycerol + diphosphate</text>
        <dbReference type="Rhea" id="RHEA:16229"/>
        <dbReference type="ChEBI" id="CHEBI:15378"/>
        <dbReference type="ChEBI" id="CHEBI:33019"/>
        <dbReference type="ChEBI" id="CHEBI:37563"/>
        <dbReference type="ChEBI" id="CHEBI:58332"/>
        <dbReference type="ChEBI" id="CHEBI:58608"/>
        <dbReference type="EC" id="2.7.7.41"/>
    </reaction>
</comment>
<dbReference type="EMBL" id="SUNJ01012524">
    <property type="protein sequence ID" value="TPP57971.1"/>
    <property type="molecule type" value="Genomic_DNA"/>
</dbReference>
<keyword evidence="11 17" id="KW-1133">Transmembrane helix</keyword>